<feature type="compositionally biased region" description="Basic and acidic residues" evidence="1">
    <location>
        <begin position="320"/>
        <end position="335"/>
    </location>
</feature>
<feature type="region of interest" description="Disordered" evidence="1">
    <location>
        <begin position="239"/>
        <end position="261"/>
    </location>
</feature>
<feature type="compositionally biased region" description="Basic and acidic residues" evidence="1">
    <location>
        <begin position="296"/>
        <end position="309"/>
    </location>
</feature>
<keyword evidence="2" id="KW-1185">Reference proteome</keyword>
<dbReference type="Proteomes" id="UP000095287">
    <property type="component" value="Unplaced"/>
</dbReference>
<protein>
    <submittedName>
        <fullName evidence="3">Uncharacterized protein</fullName>
    </submittedName>
</protein>
<evidence type="ECO:0000256" key="1">
    <source>
        <dbReference type="SAM" id="MobiDB-lite"/>
    </source>
</evidence>
<name>A0A1I7ZSQ1_9BILA</name>
<evidence type="ECO:0000313" key="3">
    <source>
        <dbReference type="WBParaSite" id="L893_g29235.t1"/>
    </source>
</evidence>
<dbReference type="WBParaSite" id="L893_g29235.t1">
    <property type="protein sequence ID" value="L893_g29235.t1"/>
    <property type="gene ID" value="L893_g29235"/>
</dbReference>
<sequence length="335" mass="37368">MVKVFAFENSTSAICISRGVTFQKKNVYPGKMYDAALLKTQGNIPPEVDTVDVVPCQRLSFWKMANAARLTMLFSQFISSDKVKKAVEVEARKMVSCSMQTDPIPLRTLAQRGAEAPYCRIETPLSITTSDESGKKSTDADTVSSSFDADSMYSVAYYDLKFDYGTETVPVGTPLPLRRKRFFSSALSMGMGMDQDLAFFDAAPGVRRTSTMGVSLTVPDVEPTRREPRRIERCPSHLHMKQAHQRASNDLPDHRHSTHVDSQTLARLGELCGLLPNDFRPGSSSQMEDSGCYSTGHDDESSSCEEHPPPKHRPPSQMERLPEERRSSEEIRISE</sequence>
<accession>A0A1I7ZSQ1</accession>
<organism evidence="2 3">
    <name type="scientific">Steinernema glaseri</name>
    <dbReference type="NCBI Taxonomy" id="37863"/>
    <lineage>
        <taxon>Eukaryota</taxon>
        <taxon>Metazoa</taxon>
        <taxon>Ecdysozoa</taxon>
        <taxon>Nematoda</taxon>
        <taxon>Chromadorea</taxon>
        <taxon>Rhabditida</taxon>
        <taxon>Tylenchina</taxon>
        <taxon>Panagrolaimomorpha</taxon>
        <taxon>Strongyloidoidea</taxon>
        <taxon>Steinernematidae</taxon>
        <taxon>Steinernema</taxon>
    </lineage>
</organism>
<dbReference type="AlphaFoldDB" id="A0A1I7ZSQ1"/>
<reference evidence="3" key="1">
    <citation type="submission" date="2016-11" db="UniProtKB">
        <authorList>
            <consortium name="WormBaseParasite"/>
        </authorList>
    </citation>
    <scope>IDENTIFICATION</scope>
</reference>
<evidence type="ECO:0000313" key="2">
    <source>
        <dbReference type="Proteomes" id="UP000095287"/>
    </source>
</evidence>
<proteinExistence type="predicted"/>
<feature type="region of interest" description="Disordered" evidence="1">
    <location>
        <begin position="279"/>
        <end position="335"/>
    </location>
</feature>